<evidence type="ECO:0000313" key="5">
    <source>
        <dbReference type="EMBL" id="TVY11002.1"/>
    </source>
</evidence>
<dbReference type="InterPro" id="IPR006626">
    <property type="entry name" value="PbH1"/>
</dbReference>
<organism evidence="5 6">
    <name type="scientific">Paenibacillus cremeus</name>
    <dbReference type="NCBI Taxonomy" id="2163881"/>
    <lineage>
        <taxon>Bacteria</taxon>
        <taxon>Bacillati</taxon>
        <taxon>Bacillota</taxon>
        <taxon>Bacilli</taxon>
        <taxon>Bacillales</taxon>
        <taxon>Paenibacillaceae</taxon>
        <taxon>Paenibacillus</taxon>
    </lineage>
</organism>
<dbReference type="Pfam" id="PF00295">
    <property type="entry name" value="Glyco_hydro_28"/>
    <property type="match status" value="1"/>
</dbReference>
<dbReference type="InterPro" id="IPR000743">
    <property type="entry name" value="Glyco_hydro_28"/>
</dbReference>
<dbReference type="Gene3D" id="2.160.20.10">
    <property type="entry name" value="Single-stranded right-handed beta-helix, Pectin lyase-like"/>
    <property type="match status" value="1"/>
</dbReference>
<evidence type="ECO:0000256" key="1">
    <source>
        <dbReference type="ARBA" id="ARBA00008834"/>
    </source>
</evidence>
<proteinExistence type="inferred from homology"/>
<dbReference type="PANTHER" id="PTHR31339:SF9">
    <property type="entry name" value="PLASMIN AND FIBRONECTIN-BINDING PROTEIN A"/>
    <property type="match status" value="1"/>
</dbReference>
<evidence type="ECO:0000256" key="3">
    <source>
        <dbReference type="ARBA" id="ARBA00023295"/>
    </source>
</evidence>
<dbReference type="RefSeq" id="WP_144844471.1">
    <property type="nucleotide sequence ID" value="NZ_VNJI01000005.1"/>
</dbReference>
<dbReference type="PANTHER" id="PTHR31339">
    <property type="entry name" value="PECTIN LYASE-RELATED"/>
    <property type="match status" value="1"/>
</dbReference>
<dbReference type="GO" id="GO:0005975">
    <property type="term" value="P:carbohydrate metabolic process"/>
    <property type="evidence" value="ECO:0007669"/>
    <property type="project" value="InterPro"/>
</dbReference>
<dbReference type="Proteomes" id="UP000317036">
    <property type="component" value="Unassembled WGS sequence"/>
</dbReference>
<comment type="similarity">
    <text evidence="1 4">Belongs to the glycosyl hydrolase 28 family.</text>
</comment>
<dbReference type="InterPro" id="IPR051801">
    <property type="entry name" value="GH28_Enzymes"/>
</dbReference>
<comment type="caution">
    <text evidence="5">The sequence shown here is derived from an EMBL/GenBank/DDBJ whole genome shotgun (WGS) entry which is preliminary data.</text>
</comment>
<gene>
    <name evidence="5" type="ORF">FPZ49_05900</name>
</gene>
<keyword evidence="3 4" id="KW-0326">Glycosidase</keyword>
<evidence type="ECO:0000256" key="2">
    <source>
        <dbReference type="ARBA" id="ARBA00022801"/>
    </source>
</evidence>
<dbReference type="GO" id="GO:0004650">
    <property type="term" value="F:polygalacturonase activity"/>
    <property type="evidence" value="ECO:0007669"/>
    <property type="project" value="InterPro"/>
</dbReference>
<sequence length="464" mass="51423">MSDNQRSVYPVEHFGAKGDGKTVCTEAIQTAIEEAAANGGGRVILSSGIYLSGALFLKSHVELEIGEGAMLRAIVSEEAYPSIWTRVAGIEMEWHSALLNVMGQSHVKIVGEGIVDGQGEYWWHKYWGTDRLGGMRKTYTAQGLRWAVDYDCKRPRLLLASDSSHTAISGLTFLRSPFWNVHICYSDQVTVSDLRIERNEGPSTDGIDIDSSTNVVVERCYVDCNDDNFCIKAGRDADGLRVNRPCENIIIRHCEMGRGGGITIGSETSGGVRNVEIHDITAHGTENGFRLKSARTRGGLIENIRVRSMRMTKVRNPFSFLLNWNPSYSYAQIPEGYTGDVPEHWKTMAEQVEPPSLGIPHFRNIDISDVTVHSLDHADASGLRGHALPSKAFEVEAYPEQPIEGIRFSNIEMTVEQAGFISHARDWKMNQVIVRTADPAQLEQVNCVDVELPVFETIKEAAAK</sequence>
<dbReference type="SUPFAM" id="SSF51126">
    <property type="entry name" value="Pectin lyase-like"/>
    <property type="match status" value="1"/>
</dbReference>
<keyword evidence="6" id="KW-1185">Reference proteome</keyword>
<dbReference type="OrthoDB" id="9795222at2"/>
<dbReference type="SMART" id="SM00710">
    <property type="entry name" value="PbH1"/>
    <property type="match status" value="4"/>
</dbReference>
<accession>A0A559KFU5</accession>
<evidence type="ECO:0000313" key="6">
    <source>
        <dbReference type="Proteomes" id="UP000317036"/>
    </source>
</evidence>
<dbReference type="InterPro" id="IPR012334">
    <property type="entry name" value="Pectin_lyas_fold"/>
</dbReference>
<evidence type="ECO:0000256" key="4">
    <source>
        <dbReference type="RuleBase" id="RU361169"/>
    </source>
</evidence>
<keyword evidence="2 4" id="KW-0378">Hydrolase</keyword>
<dbReference type="EMBL" id="VNJI01000005">
    <property type="protein sequence ID" value="TVY11002.1"/>
    <property type="molecule type" value="Genomic_DNA"/>
</dbReference>
<dbReference type="AlphaFoldDB" id="A0A559KFU5"/>
<name>A0A559KFU5_9BACL</name>
<dbReference type="InterPro" id="IPR011050">
    <property type="entry name" value="Pectin_lyase_fold/virulence"/>
</dbReference>
<reference evidence="5 6" key="1">
    <citation type="submission" date="2019-07" db="EMBL/GenBank/DDBJ databases">
        <authorList>
            <person name="Kim J."/>
        </authorList>
    </citation>
    <scope>NUCLEOTIDE SEQUENCE [LARGE SCALE GENOMIC DNA]</scope>
    <source>
        <strain evidence="5 6">JC52</strain>
    </source>
</reference>
<protein>
    <submittedName>
        <fullName evidence="5">Glycoside hydrolase family 28 protein</fullName>
    </submittedName>
</protein>